<dbReference type="InterPro" id="IPR042099">
    <property type="entry name" value="ANL_N_sf"/>
</dbReference>
<dbReference type="GO" id="GO:0006631">
    <property type="term" value="P:fatty acid metabolic process"/>
    <property type="evidence" value="ECO:0007669"/>
    <property type="project" value="TreeGrafter"/>
</dbReference>
<evidence type="ECO:0000313" key="3">
    <source>
        <dbReference type="Proteomes" id="UP000289784"/>
    </source>
</evidence>
<evidence type="ECO:0000313" key="2">
    <source>
        <dbReference type="EMBL" id="RXR07416.1"/>
    </source>
</evidence>
<proteinExistence type="predicted"/>
<comment type="caution">
    <text evidence="2">The sequence shown here is derived from an EMBL/GenBank/DDBJ whole genome shotgun (WGS) entry which is preliminary data.</text>
</comment>
<dbReference type="GO" id="GO:0031956">
    <property type="term" value="F:medium-chain fatty acid-CoA ligase activity"/>
    <property type="evidence" value="ECO:0007669"/>
    <property type="project" value="TreeGrafter"/>
</dbReference>
<sequence length="500" mass="53153">MCVTTIDALWRQLGQHPQRILTASASHDDRDLLSRIERVVAVLQQLQLQRVASRLDNGLDWLVLDLALRRIGGVHVPLPTFFSPEQVRHALASSGAQAVFIASGTVAPVSTRSTGREIDGLDLASCRLLDEANPTPLPEGTACITYTSGTTGRPKGVCLDAQTLLQVATSLAEAAEPITPRRHLCLMPLSTLLENVAGLYAALLANAQIALPSLAEIGYTGASGLDVPTLIRCLHRYQPESIILVPQLLTALVMAAEAGVALPGSLRYIAVGGGRVAPHMLARAAALGLPVFEGYGLTECASVVCLNRPQANRAGSVGRPLAHVRVEVVDGELVVHGPRALGYLGDDGLPPGPIHTGDLGHIDAEGYVHVTGRRRNVFITAFGRNVSPEWVESEVLAHPQFAQVLVWGEAQADNIALIVPRGTGVDEAHVQHALAQVNAGLPDYARIARYLPIQTPFSAGDGLLTANGRPRRDAILARYQTEIDACYRRPANVSVTGVTA</sequence>
<feature type="domain" description="AMP-dependent synthetase/ligase" evidence="1">
    <location>
        <begin position="29"/>
        <end position="334"/>
    </location>
</feature>
<dbReference type="AlphaFoldDB" id="A0A4Q1JXM1"/>
<organism evidence="2 3">
    <name type="scientific">Pseudoxanthomonas composti</name>
    <dbReference type="NCBI Taxonomy" id="2137479"/>
    <lineage>
        <taxon>Bacteria</taxon>
        <taxon>Pseudomonadati</taxon>
        <taxon>Pseudomonadota</taxon>
        <taxon>Gammaproteobacteria</taxon>
        <taxon>Lysobacterales</taxon>
        <taxon>Lysobacteraceae</taxon>
        <taxon>Pseudoxanthomonas</taxon>
    </lineage>
</organism>
<dbReference type="InterPro" id="IPR045851">
    <property type="entry name" value="AMP-bd_C_sf"/>
</dbReference>
<reference evidence="2 3" key="1">
    <citation type="submission" date="2019-01" db="EMBL/GenBank/DDBJ databases">
        <title>Pseudoxanthomonas composti sp. nov., isolated from compost.</title>
        <authorList>
            <person name="Yang G."/>
        </authorList>
    </citation>
    <scope>NUCLEOTIDE SEQUENCE [LARGE SCALE GENOMIC DNA]</scope>
    <source>
        <strain evidence="2 3">GSS15</strain>
    </source>
</reference>
<evidence type="ECO:0000259" key="1">
    <source>
        <dbReference type="Pfam" id="PF00501"/>
    </source>
</evidence>
<name>A0A4Q1JXM1_9GAMM</name>
<protein>
    <submittedName>
        <fullName evidence="2">Long-chain acyl-CoA synthetase</fullName>
    </submittedName>
</protein>
<dbReference type="InterPro" id="IPR000873">
    <property type="entry name" value="AMP-dep_synth/lig_dom"/>
</dbReference>
<dbReference type="OrthoDB" id="9803968at2"/>
<keyword evidence="3" id="KW-1185">Reference proteome</keyword>
<dbReference type="Pfam" id="PF23562">
    <property type="entry name" value="AMP-binding_C_3"/>
    <property type="match status" value="1"/>
</dbReference>
<dbReference type="SUPFAM" id="SSF56801">
    <property type="entry name" value="Acetyl-CoA synthetase-like"/>
    <property type="match status" value="1"/>
</dbReference>
<dbReference type="PANTHER" id="PTHR43201">
    <property type="entry name" value="ACYL-COA SYNTHETASE"/>
    <property type="match status" value="1"/>
</dbReference>
<accession>A0A4Q1JXM1</accession>
<dbReference type="Gene3D" id="3.40.50.12780">
    <property type="entry name" value="N-terminal domain of ligase-like"/>
    <property type="match status" value="1"/>
</dbReference>
<dbReference type="InterPro" id="IPR020845">
    <property type="entry name" value="AMP-binding_CS"/>
</dbReference>
<dbReference type="Proteomes" id="UP000289784">
    <property type="component" value="Unassembled WGS sequence"/>
</dbReference>
<dbReference type="PANTHER" id="PTHR43201:SF32">
    <property type="entry name" value="2-SUCCINYLBENZOATE--COA LIGASE, CHLOROPLASTIC_PEROXISOMAL"/>
    <property type="match status" value="1"/>
</dbReference>
<dbReference type="EMBL" id="SAWZ01000002">
    <property type="protein sequence ID" value="RXR07416.1"/>
    <property type="molecule type" value="Genomic_DNA"/>
</dbReference>
<dbReference type="PROSITE" id="PS00455">
    <property type="entry name" value="AMP_BINDING"/>
    <property type="match status" value="1"/>
</dbReference>
<dbReference type="Gene3D" id="3.30.300.30">
    <property type="match status" value="1"/>
</dbReference>
<dbReference type="Pfam" id="PF00501">
    <property type="entry name" value="AMP-binding"/>
    <property type="match status" value="1"/>
</dbReference>
<gene>
    <name evidence="2" type="ORF">EPA99_05735</name>
</gene>